<sequence>MVSRTRAGQSGGAARGSSAAPPPPDGHGGCAWAWAAVLHGEGGPLRAGTHCPLPHQPTSPLRNYKKTCQRWMVSGDTVGKVEFIEGVRETLGWDSGEPAACVTRPLPR</sequence>
<evidence type="ECO:0000313" key="3">
    <source>
        <dbReference type="Proteomes" id="UP000770661"/>
    </source>
</evidence>
<dbReference type="AlphaFoldDB" id="A0A8J4Y770"/>
<feature type="region of interest" description="Disordered" evidence="1">
    <location>
        <begin position="1"/>
        <end position="29"/>
    </location>
</feature>
<proteinExistence type="predicted"/>
<accession>A0A8J4Y770</accession>
<evidence type="ECO:0000256" key="1">
    <source>
        <dbReference type="SAM" id="MobiDB-lite"/>
    </source>
</evidence>
<organism evidence="2 3">
    <name type="scientific">Chionoecetes opilio</name>
    <name type="common">Atlantic snow crab</name>
    <name type="synonym">Cancer opilio</name>
    <dbReference type="NCBI Taxonomy" id="41210"/>
    <lineage>
        <taxon>Eukaryota</taxon>
        <taxon>Metazoa</taxon>
        <taxon>Ecdysozoa</taxon>
        <taxon>Arthropoda</taxon>
        <taxon>Crustacea</taxon>
        <taxon>Multicrustacea</taxon>
        <taxon>Malacostraca</taxon>
        <taxon>Eumalacostraca</taxon>
        <taxon>Eucarida</taxon>
        <taxon>Decapoda</taxon>
        <taxon>Pleocyemata</taxon>
        <taxon>Brachyura</taxon>
        <taxon>Eubrachyura</taxon>
        <taxon>Majoidea</taxon>
        <taxon>Majidae</taxon>
        <taxon>Chionoecetes</taxon>
    </lineage>
</organism>
<evidence type="ECO:0000313" key="2">
    <source>
        <dbReference type="EMBL" id="KAG0717534.1"/>
    </source>
</evidence>
<name>A0A8J4Y770_CHIOP</name>
<keyword evidence="3" id="KW-1185">Reference proteome</keyword>
<reference evidence="2" key="1">
    <citation type="submission" date="2020-07" db="EMBL/GenBank/DDBJ databases">
        <title>The High-quality genome of the commercially important snow crab, Chionoecetes opilio.</title>
        <authorList>
            <person name="Jeong J.-H."/>
            <person name="Ryu S."/>
        </authorList>
    </citation>
    <scope>NUCLEOTIDE SEQUENCE</scope>
    <source>
        <strain evidence="2">MADBK_172401_WGS</strain>
        <tissue evidence="2">Digestive gland</tissue>
    </source>
</reference>
<dbReference type="Proteomes" id="UP000770661">
    <property type="component" value="Unassembled WGS sequence"/>
</dbReference>
<dbReference type="EMBL" id="JACEEZ010017428">
    <property type="protein sequence ID" value="KAG0717534.1"/>
    <property type="molecule type" value="Genomic_DNA"/>
</dbReference>
<comment type="caution">
    <text evidence="2">The sequence shown here is derived from an EMBL/GenBank/DDBJ whole genome shotgun (WGS) entry which is preliminary data.</text>
</comment>
<gene>
    <name evidence="2" type="ORF">GWK47_054229</name>
</gene>
<protein>
    <submittedName>
        <fullName evidence="2">Uncharacterized protein</fullName>
    </submittedName>
</protein>